<dbReference type="EMBL" id="GBXM01038850">
    <property type="protein sequence ID" value="JAH69727.1"/>
    <property type="molecule type" value="Transcribed_RNA"/>
</dbReference>
<evidence type="ECO:0000313" key="1">
    <source>
        <dbReference type="EMBL" id="JAH69727.1"/>
    </source>
</evidence>
<protein>
    <submittedName>
        <fullName evidence="1">Uncharacterized protein</fullName>
    </submittedName>
</protein>
<reference evidence="1" key="2">
    <citation type="journal article" date="2015" name="Fish Shellfish Immunol.">
        <title>Early steps in the European eel (Anguilla anguilla)-Vibrio vulnificus interaction in the gills: Role of the RtxA13 toxin.</title>
        <authorList>
            <person name="Callol A."/>
            <person name="Pajuelo D."/>
            <person name="Ebbesson L."/>
            <person name="Teles M."/>
            <person name="MacKenzie S."/>
            <person name="Amaro C."/>
        </authorList>
    </citation>
    <scope>NUCLEOTIDE SEQUENCE</scope>
</reference>
<reference evidence="1" key="1">
    <citation type="submission" date="2014-11" db="EMBL/GenBank/DDBJ databases">
        <authorList>
            <person name="Amaro Gonzalez C."/>
        </authorList>
    </citation>
    <scope>NUCLEOTIDE SEQUENCE</scope>
</reference>
<proteinExistence type="predicted"/>
<organism evidence="1">
    <name type="scientific">Anguilla anguilla</name>
    <name type="common">European freshwater eel</name>
    <name type="synonym">Muraena anguilla</name>
    <dbReference type="NCBI Taxonomy" id="7936"/>
    <lineage>
        <taxon>Eukaryota</taxon>
        <taxon>Metazoa</taxon>
        <taxon>Chordata</taxon>
        <taxon>Craniata</taxon>
        <taxon>Vertebrata</taxon>
        <taxon>Euteleostomi</taxon>
        <taxon>Actinopterygii</taxon>
        <taxon>Neopterygii</taxon>
        <taxon>Teleostei</taxon>
        <taxon>Anguilliformes</taxon>
        <taxon>Anguillidae</taxon>
        <taxon>Anguilla</taxon>
    </lineage>
</organism>
<name>A0A0E9UVB0_ANGAN</name>
<accession>A0A0E9UVB0</accession>
<sequence length="8" mass="1014">MKADRYCK</sequence>